<proteinExistence type="predicted"/>
<dbReference type="EMBL" id="CP002505">
    <property type="protein sequence ID" value="ADW75481.1"/>
    <property type="molecule type" value="Genomic_DNA"/>
</dbReference>
<gene>
    <name evidence="1" type="ordered locus">Rahaq_3892</name>
</gene>
<evidence type="ECO:0000313" key="2">
    <source>
        <dbReference type="Proteomes" id="UP000007257"/>
    </source>
</evidence>
<name>A0A0H3FEL2_RAHSY</name>
<dbReference type="HOGENOM" id="CLU_3347673_0_0_6"/>
<evidence type="ECO:0000313" key="1">
    <source>
        <dbReference type="EMBL" id="ADW75481.1"/>
    </source>
</evidence>
<sequence length="37" mass="4092">MNNRQVLCSDDRPNTVPSGSPLPLFFRGITVLLKAPH</sequence>
<dbReference type="AlphaFoldDB" id="A0A0H3FEL2"/>
<reference evidence="1 2" key="2">
    <citation type="journal article" date="2012" name="J. Bacteriol.">
        <title>Complete Genome Sequence of Rahnella sp. Strain Y9602, a Gammaproteobacterium Isolate from Metal- and Radionuclide-Contaminated Soil.</title>
        <authorList>
            <person name="Martinez R.J."/>
            <person name="Bruce D."/>
            <person name="Detter C."/>
            <person name="Goodwin L.A."/>
            <person name="Han J."/>
            <person name="Han C.S."/>
            <person name="Held B."/>
            <person name="Land M.L."/>
            <person name="Mikhailova N."/>
            <person name="Nolan M."/>
            <person name="Pennacchio L."/>
            <person name="Pitluck S."/>
            <person name="Tapia R."/>
            <person name="Woyke T."/>
            <person name="Sobecky P.A."/>
        </authorList>
    </citation>
    <scope>NUCLEOTIDE SEQUENCE [LARGE SCALE GENOMIC DNA]</scope>
    <source>
        <strain evidence="1 2">Y9602</strain>
    </source>
</reference>
<dbReference type="eggNOG" id="ENOG5031S9J">
    <property type="taxonomic scope" value="Bacteria"/>
</dbReference>
<protein>
    <submittedName>
        <fullName evidence="1">Uncharacterized protein</fullName>
    </submittedName>
</protein>
<dbReference type="KEGG" id="rah:Rahaq_3892"/>
<accession>A0A0H3FEL2</accession>
<organism evidence="1 2">
    <name type="scientific">Rahnella sp. (strain Y9602)</name>
    <dbReference type="NCBI Taxonomy" id="2703885"/>
    <lineage>
        <taxon>Bacteria</taxon>
        <taxon>Pseudomonadati</taxon>
        <taxon>Pseudomonadota</taxon>
        <taxon>Gammaproteobacteria</taxon>
        <taxon>Enterobacterales</taxon>
        <taxon>Yersiniaceae</taxon>
        <taxon>Rahnella</taxon>
    </lineage>
</organism>
<dbReference type="Proteomes" id="UP000007257">
    <property type="component" value="Chromosome"/>
</dbReference>
<reference evidence="2" key="1">
    <citation type="submission" date="2011-01" db="EMBL/GenBank/DDBJ databases">
        <title>Complete sequence of chromosome of Rahnella sp. Y9602.</title>
        <authorList>
            <consortium name="US DOE Joint Genome Institute"/>
            <person name="Lucas S."/>
            <person name="Copeland A."/>
            <person name="Lapidus A."/>
            <person name="Cheng J.-F."/>
            <person name="Goodwin L."/>
            <person name="Pitluck S."/>
            <person name="Lu M."/>
            <person name="Detter J.C."/>
            <person name="Han C."/>
            <person name="Tapia R."/>
            <person name="Land M."/>
            <person name="Hauser L."/>
            <person name="Kyrpides N."/>
            <person name="Ivanova N."/>
            <person name="Ovchinnikova G."/>
            <person name="Pagani I."/>
            <person name="Sobecky P.A."/>
            <person name="Martinez R.J."/>
            <person name="Woyke T."/>
        </authorList>
    </citation>
    <scope>NUCLEOTIDE SEQUENCE [LARGE SCALE GENOMIC DNA]</scope>
    <source>
        <strain evidence="2">Y9602</strain>
    </source>
</reference>